<keyword evidence="2" id="KW-0472">Membrane</keyword>
<evidence type="ECO:0000256" key="1">
    <source>
        <dbReference type="SAM" id="MobiDB-lite"/>
    </source>
</evidence>
<keyword evidence="4" id="KW-1185">Reference proteome</keyword>
<dbReference type="Proteomes" id="UP001499954">
    <property type="component" value="Unassembled WGS sequence"/>
</dbReference>
<feature type="compositionally biased region" description="Low complexity" evidence="1">
    <location>
        <begin position="112"/>
        <end position="128"/>
    </location>
</feature>
<accession>A0ABP5C6W9</accession>
<reference evidence="4" key="1">
    <citation type="journal article" date="2019" name="Int. J. Syst. Evol. Microbiol.">
        <title>The Global Catalogue of Microorganisms (GCM) 10K type strain sequencing project: providing services to taxonomists for standard genome sequencing and annotation.</title>
        <authorList>
            <consortium name="The Broad Institute Genomics Platform"/>
            <consortium name="The Broad Institute Genome Sequencing Center for Infectious Disease"/>
            <person name="Wu L."/>
            <person name="Ma J."/>
        </authorList>
    </citation>
    <scope>NUCLEOTIDE SEQUENCE [LARGE SCALE GENOMIC DNA]</scope>
    <source>
        <strain evidence="4">JCM 13584</strain>
    </source>
</reference>
<sequence length="128" mass="12388">MTATYPTPRADGAAAPTGATPASAPAIGATPAAKTPWYRRVWVLVSGGVLLVLLSFTGGFAAGSASSLLNGMLGVPSGGDFQGGPGQFPGGDGEMPEPPNGGGPWQGGQPGDQGTQGDDTGTSDGTNS</sequence>
<comment type="caution">
    <text evidence="3">The sequence shown here is derived from an EMBL/GenBank/DDBJ whole genome shotgun (WGS) entry which is preliminary data.</text>
</comment>
<evidence type="ECO:0000256" key="2">
    <source>
        <dbReference type="SAM" id="Phobius"/>
    </source>
</evidence>
<evidence type="ECO:0000313" key="3">
    <source>
        <dbReference type="EMBL" id="GAA1958973.1"/>
    </source>
</evidence>
<gene>
    <name evidence="3" type="ORF">GCM10009717_26860</name>
</gene>
<feature type="compositionally biased region" description="Gly residues" evidence="1">
    <location>
        <begin position="76"/>
        <end position="93"/>
    </location>
</feature>
<keyword evidence="2" id="KW-1133">Transmembrane helix</keyword>
<dbReference type="RefSeq" id="WP_157416403.1">
    <property type="nucleotide sequence ID" value="NZ_BAAAMK010000005.1"/>
</dbReference>
<dbReference type="EMBL" id="BAAAMK010000005">
    <property type="protein sequence ID" value="GAA1958973.1"/>
    <property type="molecule type" value="Genomic_DNA"/>
</dbReference>
<feature type="transmembrane region" description="Helical" evidence="2">
    <location>
        <begin position="41"/>
        <end position="62"/>
    </location>
</feature>
<name>A0ABP5C6W9_9MICO</name>
<keyword evidence="2" id="KW-0812">Transmembrane</keyword>
<evidence type="ECO:0000313" key="4">
    <source>
        <dbReference type="Proteomes" id="UP001499954"/>
    </source>
</evidence>
<feature type="region of interest" description="Disordered" evidence="1">
    <location>
        <begin position="72"/>
        <end position="128"/>
    </location>
</feature>
<protein>
    <submittedName>
        <fullName evidence="3">Uncharacterized protein</fullName>
    </submittedName>
</protein>
<feature type="region of interest" description="Disordered" evidence="1">
    <location>
        <begin position="1"/>
        <end position="31"/>
    </location>
</feature>
<feature type="compositionally biased region" description="Gly residues" evidence="1">
    <location>
        <begin position="102"/>
        <end position="111"/>
    </location>
</feature>
<organism evidence="3 4">
    <name type="scientific">Agromyces allii</name>
    <dbReference type="NCBI Taxonomy" id="393607"/>
    <lineage>
        <taxon>Bacteria</taxon>
        <taxon>Bacillati</taxon>
        <taxon>Actinomycetota</taxon>
        <taxon>Actinomycetes</taxon>
        <taxon>Micrococcales</taxon>
        <taxon>Microbacteriaceae</taxon>
        <taxon>Agromyces</taxon>
    </lineage>
</organism>
<proteinExistence type="predicted"/>